<reference evidence="2 3" key="1">
    <citation type="journal article" date="2011" name="Appl. Environ. Microbiol.">
        <title>Novel Virulent and Broad-Host-Range Erwinia amylovora Bacteriophages Reveal a High Degree of Mosaicism and a Relationship to Enterobacteriaceae Phages.</title>
        <authorList>
            <person name="Born Y."/>
            <person name="Fieseler L."/>
            <person name="Marazzi J."/>
            <person name="Lurz R."/>
            <person name="Duffy B."/>
            <person name="Loessner M.J."/>
        </authorList>
    </citation>
    <scope>NUCLEOTIDE SEQUENCE [LARGE SCALE GENOMIC DNA]</scope>
</reference>
<keyword evidence="3" id="KW-1185">Reference proteome</keyword>
<evidence type="ECO:0000313" key="2">
    <source>
        <dbReference type="EMBL" id="AEJ81350.1"/>
    </source>
</evidence>
<dbReference type="RefSeq" id="YP_009606759.1">
    <property type="nucleotide sequence ID" value="NC_041978.1"/>
</dbReference>
<name>G0YPS3_9CAUD</name>
<dbReference type="OrthoDB" id="19153at10239"/>
<dbReference type="EMBL" id="HQ728263">
    <property type="protein sequence ID" value="AEJ81350.1"/>
    <property type="molecule type" value="Genomic_DNA"/>
</dbReference>
<protein>
    <submittedName>
        <fullName evidence="2">Gp091</fullName>
    </submittedName>
</protein>
<proteinExistence type="predicted"/>
<sequence length="189" mass="22186">MIEFREGKPKAMGLYLCKVNPEPITLPVADNQILFFQEGDWWWPRSDARYRDHVYLWAGPIQVLKLEETIQETTVHNFYHIGKKIPDGYVYIGRAGQGLKEHPLHNPFKITDKCDRDTVIRKYESYLWRGMNNGTIDPALILSLDGKKLVCYCSPHKCHGDVIVKAIEWLKTDDNYQKMKEKYDANRQR</sequence>
<evidence type="ECO:0000259" key="1">
    <source>
        <dbReference type="Pfam" id="PF14216"/>
    </source>
</evidence>
<dbReference type="Pfam" id="PF14216">
    <property type="entry name" value="DUF4326"/>
    <property type="match status" value="1"/>
</dbReference>
<dbReference type="InterPro" id="IPR025475">
    <property type="entry name" value="DUF4326"/>
</dbReference>
<accession>G0YPS3</accession>
<dbReference type="KEGG" id="vg:40082737"/>
<organism evidence="2 3">
    <name type="scientific">Erwinia phage vB_Eam-MM7</name>
    <dbReference type="NCBI Taxonomy" id="1051674"/>
    <lineage>
        <taxon>Viruses</taxon>
        <taxon>Duplodnaviria</taxon>
        <taxon>Heunggongvirae</taxon>
        <taxon>Uroviricota</taxon>
        <taxon>Caudoviricetes</taxon>
        <taxon>Andersonviridae</taxon>
        <taxon>Ounavirinae</taxon>
        <taxon>Kolesnikvirus</taxon>
        <taxon>Kolesnikvirus M7</taxon>
    </lineage>
</organism>
<dbReference type="Proteomes" id="UP000008894">
    <property type="component" value="Segment"/>
</dbReference>
<evidence type="ECO:0000313" key="3">
    <source>
        <dbReference type="Proteomes" id="UP000008894"/>
    </source>
</evidence>
<feature type="domain" description="DUF4326" evidence="1">
    <location>
        <begin position="82"/>
        <end position="164"/>
    </location>
</feature>
<dbReference type="GeneID" id="40082737"/>